<dbReference type="eggNOG" id="ENOG502SHTF">
    <property type="taxonomic scope" value="Eukaryota"/>
</dbReference>
<dbReference type="GeneID" id="19973812"/>
<dbReference type="EMBL" id="KB822722">
    <property type="protein sequence ID" value="ETN38438.1"/>
    <property type="molecule type" value="Genomic_DNA"/>
</dbReference>
<feature type="transmembrane region" description="Helical" evidence="1">
    <location>
        <begin position="585"/>
        <end position="605"/>
    </location>
</feature>
<name>W2RRT8_CYPE1</name>
<keyword evidence="1" id="KW-1133">Transmembrane helix</keyword>
<evidence type="ECO:0000256" key="1">
    <source>
        <dbReference type="SAM" id="Phobius"/>
    </source>
</evidence>
<feature type="transmembrane region" description="Helical" evidence="1">
    <location>
        <begin position="37"/>
        <end position="56"/>
    </location>
</feature>
<sequence>MADALDPAANIYQGTWTDWSKSNSAWGLTWTLCPDNAVLVTSALAVFVTLAGSQLWSITRFVVHQAGTRSPAASPSTPNHKKEQVILRNATTDLATARLMAYLAWKSRKRAGKMYPRTVSIAIFALLHAIVFMVAGTFSNLAISAGSPVEGSMVLSRSKHCGIWNETYLALTNGYTNADSNETLSLSVEFNAKVTHNVQLSLEYAQKCYLAEESFSYMSSICNTLKKPRLNWTTQLTGTCPFESSLCRTDATVMVMDTGKINSHDDLGINAKPSERLDYHRVTTCAVLNDTGRVTGWDGTILSSSSGAASNQSSNIAKAFYGPSFEKRTDWTYAYSNFAQFFDNFSTIATVPYQVVSMNAWAPSDPVWSLSDFEPIDEMSQGAADLILFFLSYTGTYATEIDDPWFSAHRRQSFDGSPALLETRFARDSAISTIGCTEHHQFCTTKGICTPSGGFDQVQNDANFNNALTPHQNATFDRILRAATQGSLRAVVNGLAVTSTPLLAISQIAVGSTVVSMGLPETQWQRELNYWHSISMAQLQRTIVQYATGQIAAQSEYLLPASEAQDKWFCDNLMIPSTVYQSFSILKMILILLFGAAVITISLNIEAIERSARKCLVSELATAA</sequence>
<keyword evidence="1" id="KW-0812">Transmembrane</keyword>
<dbReference type="HOGENOM" id="CLU_014247_0_0_1"/>
<dbReference type="VEuPathDB" id="FungiDB:HMPREF1541_06473"/>
<dbReference type="OrthoDB" id="3540210at2759"/>
<keyword evidence="1" id="KW-0472">Membrane</keyword>
<accession>W2RRT8</accession>
<dbReference type="RefSeq" id="XP_008719027.1">
    <property type="nucleotide sequence ID" value="XM_008720805.1"/>
</dbReference>
<dbReference type="AlphaFoldDB" id="W2RRT8"/>
<dbReference type="InParanoid" id="W2RRT8"/>
<evidence type="ECO:0000313" key="3">
    <source>
        <dbReference type="Proteomes" id="UP000030752"/>
    </source>
</evidence>
<gene>
    <name evidence="2" type="ORF">HMPREF1541_06473</name>
</gene>
<evidence type="ECO:0000313" key="2">
    <source>
        <dbReference type="EMBL" id="ETN38438.1"/>
    </source>
</evidence>
<reference evidence="2 3" key="1">
    <citation type="submission" date="2013-03" db="EMBL/GenBank/DDBJ databases">
        <title>The Genome Sequence of Phialophora europaea CBS 101466.</title>
        <authorList>
            <consortium name="The Broad Institute Genomics Platform"/>
            <person name="Cuomo C."/>
            <person name="de Hoog S."/>
            <person name="Gorbushina A."/>
            <person name="Walker B."/>
            <person name="Young S.K."/>
            <person name="Zeng Q."/>
            <person name="Gargeya S."/>
            <person name="Fitzgerald M."/>
            <person name="Haas B."/>
            <person name="Abouelleil A."/>
            <person name="Allen A.W."/>
            <person name="Alvarado L."/>
            <person name="Arachchi H.M."/>
            <person name="Berlin A.M."/>
            <person name="Chapman S.B."/>
            <person name="Gainer-Dewar J."/>
            <person name="Goldberg J."/>
            <person name="Griggs A."/>
            <person name="Gujja S."/>
            <person name="Hansen M."/>
            <person name="Howarth C."/>
            <person name="Imamovic A."/>
            <person name="Ireland A."/>
            <person name="Larimer J."/>
            <person name="McCowan C."/>
            <person name="Murphy C."/>
            <person name="Pearson M."/>
            <person name="Poon T.W."/>
            <person name="Priest M."/>
            <person name="Roberts A."/>
            <person name="Saif S."/>
            <person name="Shea T."/>
            <person name="Sisk P."/>
            <person name="Sykes S."/>
            <person name="Wortman J."/>
            <person name="Nusbaum C."/>
            <person name="Birren B."/>
        </authorList>
    </citation>
    <scope>NUCLEOTIDE SEQUENCE [LARGE SCALE GENOMIC DNA]</scope>
    <source>
        <strain evidence="2 3">CBS 101466</strain>
    </source>
</reference>
<keyword evidence="3" id="KW-1185">Reference proteome</keyword>
<protein>
    <submittedName>
        <fullName evidence="2">Uncharacterized protein</fullName>
    </submittedName>
</protein>
<dbReference type="Proteomes" id="UP000030752">
    <property type="component" value="Unassembled WGS sequence"/>
</dbReference>
<feature type="transmembrane region" description="Helical" evidence="1">
    <location>
        <begin position="118"/>
        <end position="138"/>
    </location>
</feature>
<organism evidence="2 3">
    <name type="scientific">Cyphellophora europaea (strain CBS 101466)</name>
    <name type="common">Phialophora europaea</name>
    <dbReference type="NCBI Taxonomy" id="1220924"/>
    <lineage>
        <taxon>Eukaryota</taxon>
        <taxon>Fungi</taxon>
        <taxon>Dikarya</taxon>
        <taxon>Ascomycota</taxon>
        <taxon>Pezizomycotina</taxon>
        <taxon>Eurotiomycetes</taxon>
        <taxon>Chaetothyriomycetidae</taxon>
        <taxon>Chaetothyriales</taxon>
        <taxon>Cyphellophoraceae</taxon>
        <taxon>Cyphellophora</taxon>
    </lineage>
</organism>
<proteinExistence type="predicted"/>